<protein>
    <submittedName>
        <fullName evidence="2">Uncharacterized protein</fullName>
    </submittedName>
</protein>
<evidence type="ECO:0000313" key="3">
    <source>
        <dbReference type="Proteomes" id="UP001157006"/>
    </source>
</evidence>
<name>A0AAV1AKD9_VICFA</name>
<gene>
    <name evidence="2" type="ORF">VFH_IV112240</name>
</gene>
<dbReference type="EMBL" id="OX451739">
    <property type="protein sequence ID" value="CAI8609002.1"/>
    <property type="molecule type" value="Genomic_DNA"/>
</dbReference>
<feature type="transmembrane region" description="Helical" evidence="1">
    <location>
        <begin position="123"/>
        <end position="143"/>
    </location>
</feature>
<sequence length="146" mass="16754">MMQYLVMKSVWLLVLSFYALWLRSTFVESFLLMMQCFFCFYCNAVMRQLYCLGSLLLLGSGVGAVWGGTAFTSLIWQGRRNPRWIKAEMIEDHERQEKGVRLTFYLMAASDWSDVSVFRLSPLNLFGLMYFGGSAVCVSKALVGFM</sequence>
<dbReference type="Proteomes" id="UP001157006">
    <property type="component" value="Chromosome 4"/>
</dbReference>
<keyword evidence="1" id="KW-1133">Transmembrane helix</keyword>
<reference evidence="2 3" key="1">
    <citation type="submission" date="2023-01" db="EMBL/GenBank/DDBJ databases">
        <authorList>
            <person name="Kreplak J."/>
        </authorList>
    </citation>
    <scope>NUCLEOTIDE SEQUENCE [LARGE SCALE GENOMIC DNA]</scope>
</reference>
<feature type="transmembrane region" description="Helical" evidence="1">
    <location>
        <begin position="55"/>
        <end position="76"/>
    </location>
</feature>
<keyword evidence="3" id="KW-1185">Reference proteome</keyword>
<evidence type="ECO:0000256" key="1">
    <source>
        <dbReference type="SAM" id="Phobius"/>
    </source>
</evidence>
<keyword evidence="1" id="KW-0812">Transmembrane</keyword>
<keyword evidence="1" id="KW-0472">Membrane</keyword>
<accession>A0AAV1AKD9</accession>
<evidence type="ECO:0000313" key="2">
    <source>
        <dbReference type="EMBL" id="CAI8609002.1"/>
    </source>
</evidence>
<organism evidence="2 3">
    <name type="scientific">Vicia faba</name>
    <name type="common">Broad bean</name>
    <name type="synonym">Faba vulgaris</name>
    <dbReference type="NCBI Taxonomy" id="3906"/>
    <lineage>
        <taxon>Eukaryota</taxon>
        <taxon>Viridiplantae</taxon>
        <taxon>Streptophyta</taxon>
        <taxon>Embryophyta</taxon>
        <taxon>Tracheophyta</taxon>
        <taxon>Spermatophyta</taxon>
        <taxon>Magnoliopsida</taxon>
        <taxon>eudicotyledons</taxon>
        <taxon>Gunneridae</taxon>
        <taxon>Pentapetalae</taxon>
        <taxon>rosids</taxon>
        <taxon>fabids</taxon>
        <taxon>Fabales</taxon>
        <taxon>Fabaceae</taxon>
        <taxon>Papilionoideae</taxon>
        <taxon>50 kb inversion clade</taxon>
        <taxon>NPAAA clade</taxon>
        <taxon>Hologalegina</taxon>
        <taxon>IRL clade</taxon>
        <taxon>Fabeae</taxon>
        <taxon>Vicia</taxon>
    </lineage>
</organism>
<proteinExistence type="predicted"/>
<dbReference type="AlphaFoldDB" id="A0AAV1AKD9"/>